<protein>
    <submittedName>
        <fullName evidence="1">Uncharacterized protein</fullName>
    </submittedName>
</protein>
<evidence type="ECO:0000313" key="2">
    <source>
        <dbReference type="Proteomes" id="UP000470446"/>
    </source>
</evidence>
<accession>A0A7K3PXT9</accession>
<proteinExistence type="predicted"/>
<reference evidence="1 2" key="1">
    <citation type="submission" date="2020-01" db="EMBL/GenBank/DDBJ databases">
        <title>Insect and environment-associated Actinomycetes.</title>
        <authorList>
            <person name="Currrie C."/>
            <person name="Chevrette M."/>
            <person name="Carlson C."/>
            <person name="Stubbendieck R."/>
            <person name="Wendt-Pienkowski E."/>
        </authorList>
    </citation>
    <scope>NUCLEOTIDE SEQUENCE [LARGE SCALE GENOMIC DNA]</scope>
    <source>
        <strain evidence="1 2">SID14163</strain>
    </source>
</reference>
<sequence>MMAFFDKLTGTKRPQGSVTPLPVTDVINALLALGNASTPFRVRRALSTEKADLIAECEVPRVGVTVRTQMLIVSGKHQVRHLDERWENRSANSAHRQYGRGNAPAVYRQWESRNDTEGRRHRIEVFRFDTREVTDPLRDTVLDAGWTWRGVLKL</sequence>
<dbReference type="AlphaFoldDB" id="A0A7K3PXT9"/>
<dbReference type="Proteomes" id="UP000470446">
    <property type="component" value="Unassembled WGS sequence"/>
</dbReference>
<dbReference type="EMBL" id="JAAGMA010001049">
    <property type="protein sequence ID" value="NEB14814.1"/>
    <property type="molecule type" value="Genomic_DNA"/>
</dbReference>
<organism evidence="1 2">
    <name type="scientific">Streptomyces coelicoflavus</name>
    <dbReference type="NCBI Taxonomy" id="285562"/>
    <lineage>
        <taxon>Bacteria</taxon>
        <taxon>Bacillati</taxon>
        <taxon>Actinomycetota</taxon>
        <taxon>Actinomycetes</taxon>
        <taxon>Kitasatosporales</taxon>
        <taxon>Streptomycetaceae</taxon>
        <taxon>Streptomyces</taxon>
    </lineage>
</organism>
<gene>
    <name evidence="1" type="ORF">G3I32_39360</name>
</gene>
<comment type="caution">
    <text evidence="1">The sequence shown here is derived from an EMBL/GenBank/DDBJ whole genome shotgun (WGS) entry which is preliminary data.</text>
</comment>
<name>A0A7K3PXT9_9ACTN</name>
<evidence type="ECO:0000313" key="1">
    <source>
        <dbReference type="EMBL" id="NEB14814.1"/>
    </source>
</evidence>